<evidence type="ECO:0000313" key="2">
    <source>
        <dbReference type="Proteomes" id="UP000215256"/>
    </source>
</evidence>
<gene>
    <name evidence="1" type="ORF">CES85_4485</name>
</gene>
<dbReference type="OrthoDB" id="7774794at2"/>
<accession>A0A248UAT3</accession>
<dbReference type="Proteomes" id="UP000215256">
    <property type="component" value="Chromosome 2"/>
</dbReference>
<name>A0A248UAT3_9HYPH</name>
<proteinExistence type="predicted"/>
<organism evidence="1 2">
    <name type="scientific">Ochrobactrum quorumnocens</name>
    <dbReference type="NCBI Taxonomy" id="271865"/>
    <lineage>
        <taxon>Bacteria</taxon>
        <taxon>Pseudomonadati</taxon>
        <taxon>Pseudomonadota</taxon>
        <taxon>Alphaproteobacteria</taxon>
        <taxon>Hyphomicrobiales</taxon>
        <taxon>Brucellaceae</taxon>
        <taxon>Brucella/Ochrobactrum group</taxon>
        <taxon>Ochrobactrum</taxon>
    </lineage>
</organism>
<dbReference type="KEGG" id="och:CES85_4485"/>
<reference evidence="1 2" key="1">
    <citation type="submission" date="2017-07" db="EMBL/GenBank/DDBJ databases">
        <title>Phylogenetic study on the rhizospheric bacterium Ochrobactrum sp. A44.</title>
        <authorList>
            <person name="Krzyzanowska D.M."/>
            <person name="Ossowicki A."/>
            <person name="Rajewska M."/>
            <person name="Maciag T."/>
            <person name="Kaczynski Z."/>
            <person name="Czerwicka M."/>
            <person name="Jafra S."/>
        </authorList>
    </citation>
    <scope>NUCLEOTIDE SEQUENCE [LARGE SCALE GENOMIC DNA]</scope>
    <source>
        <strain evidence="1 2">A44</strain>
    </source>
</reference>
<dbReference type="EMBL" id="CP022603">
    <property type="protein sequence ID" value="ASV83702.1"/>
    <property type="molecule type" value="Genomic_DNA"/>
</dbReference>
<evidence type="ECO:0000313" key="1">
    <source>
        <dbReference type="EMBL" id="ASV83702.1"/>
    </source>
</evidence>
<dbReference type="AlphaFoldDB" id="A0A248UAT3"/>
<dbReference type="RefSeq" id="WP_095444622.1">
    <property type="nucleotide sequence ID" value="NZ_CP022603.1"/>
</dbReference>
<protein>
    <submittedName>
        <fullName evidence="1">Uncharacterized protein</fullName>
    </submittedName>
</protein>
<sequence length="93" mass="9745">MIRPKQPGFYPNRDVDCQAAVAQGIADLIEQATLSGTSEADASVALAEQNVPGIRDLIEEAKAVGWQEAEVANAIKIVAAGMANGYAGFDPEE</sequence>